<dbReference type="InterPro" id="IPR000866">
    <property type="entry name" value="AhpC/TSA"/>
</dbReference>
<dbReference type="AlphaFoldDB" id="Q1IQK6"/>
<dbReference type="GO" id="GO:0016491">
    <property type="term" value="F:oxidoreductase activity"/>
    <property type="evidence" value="ECO:0007669"/>
    <property type="project" value="InterPro"/>
</dbReference>
<dbReference type="InterPro" id="IPR036249">
    <property type="entry name" value="Thioredoxin-like_sf"/>
</dbReference>
<sequence>MKRASSFMAIAIWILSAAAIAADSQPKPAPDFNLTDSEGKPVHLAELKGKVVLLNFWATWCHGCKTEMPWFVELQKKYGPKGLVIVGAAMDDDGWKSVKPYLSEHPLNYPVVLGDATLSEHYHVGPMPQSVLIARNGTISASYAGVVDLPVCEQKIERLLKSGS</sequence>
<dbReference type="CDD" id="cd02966">
    <property type="entry name" value="TlpA_like_family"/>
    <property type="match status" value="1"/>
</dbReference>
<name>Q1IQK6_KORVE</name>
<dbReference type="Proteomes" id="UP000002432">
    <property type="component" value="Chromosome"/>
</dbReference>
<protein>
    <submittedName>
        <fullName evidence="3">Thioredoxin-like protein</fullName>
    </submittedName>
</protein>
<dbReference type="KEGG" id="aba:Acid345_1843"/>
<evidence type="ECO:0000313" key="4">
    <source>
        <dbReference type="Proteomes" id="UP000002432"/>
    </source>
</evidence>
<keyword evidence="4" id="KW-1185">Reference proteome</keyword>
<evidence type="ECO:0000313" key="3">
    <source>
        <dbReference type="EMBL" id="ABF40844.1"/>
    </source>
</evidence>
<evidence type="ECO:0000256" key="1">
    <source>
        <dbReference type="SAM" id="SignalP"/>
    </source>
</evidence>
<feature type="chain" id="PRO_5004191866" evidence="1">
    <location>
        <begin position="22"/>
        <end position="164"/>
    </location>
</feature>
<feature type="signal peptide" evidence="1">
    <location>
        <begin position="1"/>
        <end position="21"/>
    </location>
</feature>
<dbReference type="Gene3D" id="3.40.30.10">
    <property type="entry name" value="Glutaredoxin"/>
    <property type="match status" value="1"/>
</dbReference>
<keyword evidence="1" id="KW-0732">Signal</keyword>
<dbReference type="STRING" id="204669.Acid345_1843"/>
<feature type="domain" description="Thioredoxin" evidence="2">
    <location>
        <begin position="23"/>
        <end position="161"/>
    </location>
</feature>
<dbReference type="GO" id="GO:0016209">
    <property type="term" value="F:antioxidant activity"/>
    <property type="evidence" value="ECO:0007669"/>
    <property type="project" value="InterPro"/>
</dbReference>
<dbReference type="SUPFAM" id="SSF52833">
    <property type="entry name" value="Thioredoxin-like"/>
    <property type="match status" value="1"/>
</dbReference>
<dbReference type="EMBL" id="CP000360">
    <property type="protein sequence ID" value="ABF40844.1"/>
    <property type="molecule type" value="Genomic_DNA"/>
</dbReference>
<dbReference type="InterPro" id="IPR013766">
    <property type="entry name" value="Thioredoxin_domain"/>
</dbReference>
<dbReference type="eggNOG" id="COG0526">
    <property type="taxonomic scope" value="Bacteria"/>
</dbReference>
<organism evidence="3 4">
    <name type="scientific">Koribacter versatilis (strain Ellin345)</name>
    <dbReference type="NCBI Taxonomy" id="204669"/>
    <lineage>
        <taxon>Bacteria</taxon>
        <taxon>Pseudomonadati</taxon>
        <taxon>Acidobacteriota</taxon>
        <taxon>Terriglobia</taxon>
        <taxon>Terriglobales</taxon>
        <taxon>Candidatus Korobacteraceae</taxon>
        <taxon>Candidatus Korobacter</taxon>
    </lineage>
</organism>
<dbReference type="PANTHER" id="PTHR42852:SF13">
    <property type="entry name" value="PROTEIN DIPZ"/>
    <property type="match status" value="1"/>
</dbReference>
<dbReference type="Pfam" id="PF00578">
    <property type="entry name" value="AhpC-TSA"/>
    <property type="match status" value="1"/>
</dbReference>
<proteinExistence type="predicted"/>
<dbReference type="EnsemblBacteria" id="ABF40844">
    <property type="protein sequence ID" value="ABF40844"/>
    <property type="gene ID" value="Acid345_1843"/>
</dbReference>
<dbReference type="HOGENOM" id="CLU_042529_11_0_0"/>
<evidence type="ECO:0000259" key="2">
    <source>
        <dbReference type="PROSITE" id="PS51352"/>
    </source>
</evidence>
<dbReference type="PANTHER" id="PTHR42852">
    <property type="entry name" value="THIOL:DISULFIDE INTERCHANGE PROTEIN DSBE"/>
    <property type="match status" value="1"/>
</dbReference>
<reference evidence="3 4" key="1">
    <citation type="journal article" date="2009" name="Appl. Environ. Microbiol.">
        <title>Three genomes from the phylum Acidobacteria provide insight into the lifestyles of these microorganisms in soils.</title>
        <authorList>
            <person name="Ward N.L."/>
            <person name="Challacombe J.F."/>
            <person name="Janssen P.H."/>
            <person name="Henrissat B."/>
            <person name="Coutinho P.M."/>
            <person name="Wu M."/>
            <person name="Xie G."/>
            <person name="Haft D.H."/>
            <person name="Sait M."/>
            <person name="Badger J."/>
            <person name="Barabote R.D."/>
            <person name="Bradley B."/>
            <person name="Brettin T.S."/>
            <person name="Brinkac L.M."/>
            <person name="Bruce D."/>
            <person name="Creasy T."/>
            <person name="Daugherty S.C."/>
            <person name="Davidsen T.M."/>
            <person name="DeBoy R.T."/>
            <person name="Detter J.C."/>
            <person name="Dodson R.J."/>
            <person name="Durkin A.S."/>
            <person name="Ganapathy A."/>
            <person name="Gwinn-Giglio M."/>
            <person name="Han C.S."/>
            <person name="Khouri H."/>
            <person name="Kiss H."/>
            <person name="Kothari S.P."/>
            <person name="Madupu R."/>
            <person name="Nelson K.E."/>
            <person name="Nelson W.C."/>
            <person name="Paulsen I."/>
            <person name="Penn K."/>
            <person name="Ren Q."/>
            <person name="Rosovitz M.J."/>
            <person name="Selengut J.D."/>
            <person name="Shrivastava S."/>
            <person name="Sullivan S.A."/>
            <person name="Tapia R."/>
            <person name="Thompson L.S."/>
            <person name="Watkins K.L."/>
            <person name="Yang Q."/>
            <person name="Yu C."/>
            <person name="Zafar N."/>
            <person name="Zhou L."/>
            <person name="Kuske C.R."/>
        </authorList>
    </citation>
    <scope>NUCLEOTIDE SEQUENCE [LARGE SCALE GENOMIC DNA]</scope>
    <source>
        <strain evidence="3 4">Ellin345</strain>
    </source>
</reference>
<gene>
    <name evidence="3" type="ordered locus">Acid345_1843</name>
</gene>
<dbReference type="PROSITE" id="PS51352">
    <property type="entry name" value="THIOREDOXIN_2"/>
    <property type="match status" value="1"/>
</dbReference>
<dbReference type="InterPro" id="IPR050553">
    <property type="entry name" value="Thioredoxin_ResA/DsbE_sf"/>
</dbReference>
<accession>Q1IQK6</accession>